<gene>
    <name evidence="7" type="ORF">BX592_101276</name>
</gene>
<evidence type="ECO:0000256" key="6">
    <source>
        <dbReference type="ARBA" id="ARBA00023157"/>
    </source>
</evidence>
<evidence type="ECO:0000256" key="1">
    <source>
        <dbReference type="ARBA" id="ARBA00009092"/>
    </source>
</evidence>
<dbReference type="GO" id="GO:0005615">
    <property type="term" value="C:extracellular space"/>
    <property type="evidence" value="ECO:0007669"/>
    <property type="project" value="InterPro"/>
</dbReference>
<evidence type="ECO:0000256" key="3">
    <source>
        <dbReference type="ARBA" id="ARBA00022729"/>
    </source>
</evidence>
<keyword evidence="6" id="KW-1015">Disulfide bond</keyword>
<proteinExistence type="inferred from homology"/>
<protein>
    <submittedName>
        <fullName evidence="7">Heat-labile enterotoxin alpha subunit</fullName>
    </submittedName>
</protein>
<organism evidence="7 8">
    <name type="scientific">Paraburkholderia rhizosphaerae</name>
    <dbReference type="NCBI Taxonomy" id="480658"/>
    <lineage>
        <taxon>Bacteria</taxon>
        <taxon>Pseudomonadati</taxon>
        <taxon>Pseudomonadota</taxon>
        <taxon>Betaproteobacteria</taxon>
        <taxon>Burkholderiales</taxon>
        <taxon>Burkholderiaceae</taxon>
        <taxon>Paraburkholderia</taxon>
    </lineage>
</organism>
<keyword evidence="5" id="KW-0843">Virulence</keyword>
<sequence>MQMTAWSHVPFDQLRYQGQRGIDGRGACEGWAREAIRRLDRAHAASSTSLLTVAHAMSRDASRRRIGIAGDLFSRVGRFQLNASSLGLRRLRLRLTVRSSPDAPRDDKIRSTVRSVGNELRESEVALVRVGLNSTRPAGQQYGHALLIQRLPHDEYTIFDPNNGAFLYRSQQDMQLALRAYMTGAFTEPELELEAAPESVEYFAPAVAPIDEVRLPQSSPLQSPPLLAVPHAGSSTRTYYEANADESNELSDVALSAAAGGARRLRDVSGGLARYALREVARGHASNLTDATENMRDRLADYRRRSESIDDIRGLNEQDLFGPAVELPNWTRRPGGFRMTTPEQLTDDLRQHFSASRDTENTLVPYRNGFAEIRMSFRRPPNDTGHCTSCSSSHAASRYSVTVQRRRLSDDFAQDGYELHDPESGVFRYANFREMSDALGTVMARGYPEHGGIDHVDTVYFGHHDDGPVVHTGEGPRIVQVHESRAPNTTLGGIEPLLGIAVNPLQVTPTVPTFDEPDLGCDISHLDLKRSTEVADDRQPYVLYRPSTLAPNVVAAHGGFECEDTALRNVNLDLHDFDLASQAEMVDSAGYLATFRSPRAALSRLPDDAANGFMYFVAPTPNMVDVTRSLGWSARQPERPEVAAMGRIDYAQIRGWCTVTNGVASQFVRNPAYRWDIYNQTRTAGEQTQLSRLPLASDAWTNPRSRAWVAWDRKGKATRFNESPDLSVAHFYDNAADKVRRLNERQAAGLDYRGPLTLEAYGGNSIDTHLFIAGNGATYVASRYKQAALDSASRHRFSIGEDGRFHLADDYAKVLRVGSDGYVYLGVIPSNPNSTNGVFDYIDSQLIHREDGKFLTTGKSVWTPYVTSKSEGSRSLWELRKPDEKPANPPAINTHTYSGKTIDARALYLFENDPDAALPEGTTHFVTSVPGNSFSGDFAVFHTLISPAEIGNISGWLSAHNAAWLFKDGYSLFSPSPGYLEARTPDGAAHWGAHVDTRTGTAKFSAPPAASNYRIEDEVWQRIRHREVNRELLTSQLAS</sequence>
<dbReference type="GO" id="GO:0090729">
    <property type="term" value="F:toxin activity"/>
    <property type="evidence" value="ECO:0007669"/>
    <property type="project" value="UniProtKB-KW"/>
</dbReference>
<dbReference type="InterPro" id="IPR001144">
    <property type="entry name" value="Enterotoxin_A"/>
</dbReference>
<accession>A0A4R8M127</accession>
<dbReference type="EMBL" id="SORE01000001">
    <property type="protein sequence ID" value="TDY54820.1"/>
    <property type="molecule type" value="Genomic_DNA"/>
</dbReference>
<dbReference type="Proteomes" id="UP000295509">
    <property type="component" value="Unassembled WGS sequence"/>
</dbReference>
<dbReference type="AlphaFoldDB" id="A0A4R8M127"/>
<dbReference type="Gene3D" id="3.90.210.10">
    <property type="entry name" value="Heat-Labile Enterotoxin, subunit A"/>
    <property type="match status" value="1"/>
</dbReference>
<evidence type="ECO:0000313" key="7">
    <source>
        <dbReference type="EMBL" id="TDY54820.1"/>
    </source>
</evidence>
<dbReference type="Pfam" id="PF01375">
    <property type="entry name" value="Enterotoxin_a"/>
    <property type="match status" value="1"/>
</dbReference>
<name>A0A4R8M127_9BURK</name>
<evidence type="ECO:0000256" key="4">
    <source>
        <dbReference type="ARBA" id="ARBA00022861"/>
    </source>
</evidence>
<evidence type="ECO:0000313" key="8">
    <source>
        <dbReference type="Proteomes" id="UP000295509"/>
    </source>
</evidence>
<comment type="caution">
    <text evidence="7">The sequence shown here is derived from an EMBL/GenBank/DDBJ whole genome shotgun (WGS) entry which is preliminary data.</text>
</comment>
<keyword evidence="8" id="KW-1185">Reference proteome</keyword>
<keyword evidence="2" id="KW-0800">Toxin</keyword>
<comment type="similarity">
    <text evidence="1">Belongs to the enterotoxin A family.</text>
</comment>
<reference evidence="7 8" key="1">
    <citation type="submission" date="2019-03" db="EMBL/GenBank/DDBJ databases">
        <title>Genomic Encyclopedia of Type Strains, Phase III (KMG-III): the genomes of soil and plant-associated and newly described type strains.</title>
        <authorList>
            <person name="Whitman W."/>
        </authorList>
    </citation>
    <scope>NUCLEOTIDE SEQUENCE [LARGE SCALE GENOMIC DNA]</scope>
    <source>
        <strain evidence="7 8">LMG 29544</strain>
    </source>
</reference>
<keyword evidence="4" id="KW-0260">Enterotoxin</keyword>
<keyword evidence="3" id="KW-0732">Signal</keyword>
<evidence type="ECO:0000256" key="2">
    <source>
        <dbReference type="ARBA" id="ARBA00022656"/>
    </source>
</evidence>
<dbReference type="SUPFAM" id="SSF56399">
    <property type="entry name" value="ADP-ribosylation"/>
    <property type="match status" value="1"/>
</dbReference>
<evidence type="ECO:0000256" key="5">
    <source>
        <dbReference type="ARBA" id="ARBA00023026"/>
    </source>
</evidence>